<dbReference type="PANTHER" id="PTHR10252">
    <property type="entry name" value="HISTONE-LIKE TRANSCRIPTION FACTOR CCAAT-RELATED"/>
    <property type="match status" value="1"/>
</dbReference>
<comment type="caution">
    <text evidence="9">The sequence shown here is derived from an EMBL/GenBank/DDBJ whole genome shotgun (WGS) entry which is preliminary data.</text>
</comment>
<comment type="subunit">
    <text evidence="4">Forms the NCT transcriptional regulatory complex with nctB and mot1.</text>
</comment>
<reference evidence="9 10" key="1">
    <citation type="journal article" date="2013" name="PLoS Genet.">
        <title>Genomic mechanisms accounting for the adaptation to parasitism in nematode-trapping fungi.</title>
        <authorList>
            <person name="Meerupati T."/>
            <person name="Andersson K.M."/>
            <person name="Friman E."/>
            <person name="Kumar D."/>
            <person name="Tunlid A."/>
            <person name="Ahren D."/>
        </authorList>
    </citation>
    <scope>NUCLEOTIDE SEQUENCE [LARGE SCALE GENOMIC DNA]</scope>
    <source>
        <strain evidence="9 10">CBS 200.50</strain>
    </source>
</reference>
<feature type="domain" description="Transcription factor CBF/NF-Y/archaeal histone" evidence="8">
    <location>
        <begin position="155"/>
        <end position="218"/>
    </location>
</feature>
<dbReference type="GO" id="GO:0016251">
    <property type="term" value="F:RNA polymerase II general transcription initiation factor activity"/>
    <property type="evidence" value="ECO:0007669"/>
    <property type="project" value="TreeGrafter"/>
</dbReference>
<accession>S8A5X0</accession>
<dbReference type="EMBL" id="AQGS01000575">
    <property type="protein sequence ID" value="EPS38204.1"/>
    <property type="molecule type" value="Genomic_DNA"/>
</dbReference>
<comment type="subcellular location">
    <subcellularLocation>
        <location evidence="1">Nucleus</location>
    </subcellularLocation>
</comment>
<dbReference type="HOGENOM" id="CLU_045277_6_1_1"/>
<feature type="compositionally biased region" description="Polar residues" evidence="7">
    <location>
        <begin position="13"/>
        <end position="22"/>
    </location>
</feature>
<comment type="similarity">
    <text evidence="3">Belongs to the NC2 alpha/DRAP1 family.</text>
</comment>
<dbReference type="OrthoDB" id="653904at2759"/>
<evidence type="ECO:0000256" key="4">
    <source>
        <dbReference type="ARBA" id="ARBA00065307"/>
    </source>
</evidence>
<dbReference type="PANTHER" id="PTHR10252:SF5">
    <property type="entry name" value="DR1-ASSOCIATED COREPRESSOR"/>
    <property type="match status" value="1"/>
</dbReference>
<organism evidence="9 10">
    <name type="scientific">Dactylellina haptotyla (strain CBS 200.50)</name>
    <name type="common">Nematode-trapping fungus</name>
    <name type="synonym">Monacrosporium haptotylum</name>
    <dbReference type="NCBI Taxonomy" id="1284197"/>
    <lineage>
        <taxon>Eukaryota</taxon>
        <taxon>Fungi</taxon>
        <taxon>Dikarya</taxon>
        <taxon>Ascomycota</taxon>
        <taxon>Pezizomycotina</taxon>
        <taxon>Orbiliomycetes</taxon>
        <taxon>Orbiliales</taxon>
        <taxon>Orbiliaceae</taxon>
        <taxon>Dactylellina</taxon>
    </lineage>
</organism>
<dbReference type="STRING" id="1284197.S8A5X0"/>
<feature type="compositionally biased region" description="Polar residues" evidence="7">
    <location>
        <begin position="52"/>
        <end position="80"/>
    </location>
</feature>
<name>S8A5X0_DACHA</name>
<keyword evidence="10" id="KW-1185">Reference proteome</keyword>
<feature type="compositionally biased region" description="Low complexity" evidence="7">
    <location>
        <begin position="247"/>
        <end position="257"/>
    </location>
</feature>
<evidence type="ECO:0000256" key="5">
    <source>
        <dbReference type="ARBA" id="ARBA00072430"/>
    </source>
</evidence>
<evidence type="ECO:0000259" key="8">
    <source>
        <dbReference type="Pfam" id="PF00808"/>
    </source>
</evidence>
<dbReference type="eggNOG" id="KOG1659">
    <property type="taxonomic scope" value="Eukaryota"/>
</dbReference>
<dbReference type="AlphaFoldDB" id="S8A5X0"/>
<evidence type="ECO:0000256" key="3">
    <source>
        <dbReference type="ARBA" id="ARBA00061393"/>
    </source>
</evidence>
<dbReference type="SUPFAM" id="SSF47113">
    <property type="entry name" value="Histone-fold"/>
    <property type="match status" value="1"/>
</dbReference>
<dbReference type="InterPro" id="IPR003958">
    <property type="entry name" value="CBFA_NFYB_domain"/>
</dbReference>
<dbReference type="Pfam" id="PF00808">
    <property type="entry name" value="CBFD_NFYB_HMF"/>
    <property type="match status" value="1"/>
</dbReference>
<evidence type="ECO:0000256" key="7">
    <source>
        <dbReference type="SAM" id="MobiDB-lite"/>
    </source>
</evidence>
<feature type="compositionally biased region" description="Low complexity" evidence="7">
    <location>
        <begin position="97"/>
        <end position="117"/>
    </location>
</feature>
<protein>
    <recommendedName>
        <fullName evidence="5">NCT transcriptional regulatory complex subunit A</fullName>
    </recommendedName>
    <alternativeName>
        <fullName evidence="6">Negative cofactor 2 AB</fullName>
    </alternativeName>
</protein>
<dbReference type="OMA" id="TNTMPPK"/>
<feature type="compositionally biased region" description="Pro residues" evidence="7">
    <location>
        <begin position="30"/>
        <end position="42"/>
    </location>
</feature>
<dbReference type="CDD" id="cd22906">
    <property type="entry name" value="HFD_DRAP1"/>
    <property type="match status" value="1"/>
</dbReference>
<keyword evidence="2" id="KW-0539">Nucleus</keyword>
<sequence>MEGYSSYPPPGGYQNNQRSNSFQYQNQYQPPTPSTPNPPSQQPLPQLYQTQGAAQQYTHQAYQPPTRQLRSYNATMNAYNPQQPAAAPPPPPPPPQQQYGQAPALQQPFPGSYQQPLYQPPPHPMAAAPQSLAQVEPETPSRASKPVPQVNIKTKFPVARIKRIMQADEDVGKVAQVTPVIVSKALELFMVSLVTKAAEQAKVRGSKRITAAHLKLAVNQEEQFDFLSDIISKAPDIPTAGEGSGSGKAAASSNSGGEFAQGQANMNNIIEEDGAAPKKGRRGRKKKVSSDDEDF</sequence>
<dbReference type="Proteomes" id="UP000015100">
    <property type="component" value="Unassembled WGS sequence"/>
</dbReference>
<dbReference type="GO" id="GO:0017054">
    <property type="term" value="C:negative cofactor 2 complex"/>
    <property type="evidence" value="ECO:0007669"/>
    <property type="project" value="TreeGrafter"/>
</dbReference>
<evidence type="ECO:0000256" key="6">
    <source>
        <dbReference type="ARBA" id="ARBA00075891"/>
    </source>
</evidence>
<dbReference type="GO" id="GO:0046982">
    <property type="term" value="F:protein heterodimerization activity"/>
    <property type="evidence" value="ECO:0007669"/>
    <property type="project" value="InterPro"/>
</dbReference>
<dbReference type="GO" id="GO:0001046">
    <property type="term" value="F:core promoter sequence-specific DNA binding"/>
    <property type="evidence" value="ECO:0007669"/>
    <property type="project" value="TreeGrafter"/>
</dbReference>
<evidence type="ECO:0000256" key="1">
    <source>
        <dbReference type="ARBA" id="ARBA00004123"/>
    </source>
</evidence>
<dbReference type="Gene3D" id="1.10.20.10">
    <property type="entry name" value="Histone, subunit A"/>
    <property type="match status" value="1"/>
</dbReference>
<reference evidence="10" key="2">
    <citation type="submission" date="2013-04" db="EMBL/GenBank/DDBJ databases">
        <title>Genomic mechanisms accounting for the adaptation to parasitism in nematode-trapping fungi.</title>
        <authorList>
            <person name="Ahren D.G."/>
        </authorList>
    </citation>
    <scope>NUCLEOTIDE SEQUENCE [LARGE SCALE GENOMIC DNA]</scope>
    <source>
        <strain evidence="10">CBS 200.50</strain>
    </source>
</reference>
<dbReference type="FunFam" id="1.10.20.10:FF:000036">
    <property type="entry name" value="CBF/NF-Y family transcription factor"/>
    <property type="match status" value="1"/>
</dbReference>
<evidence type="ECO:0000313" key="9">
    <source>
        <dbReference type="EMBL" id="EPS38204.1"/>
    </source>
</evidence>
<proteinExistence type="inferred from homology"/>
<evidence type="ECO:0000313" key="10">
    <source>
        <dbReference type="Proteomes" id="UP000015100"/>
    </source>
</evidence>
<feature type="compositionally biased region" description="Pro residues" evidence="7">
    <location>
        <begin position="86"/>
        <end position="96"/>
    </location>
</feature>
<gene>
    <name evidence="9" type="ORF">H072_7900</name>
</gene>
<feature type="compositionally biased region" description="Basic residues" evidence="7">
    <location>
        <begin position="278"/>
        <end position="287"/>
    </location>
</feature>
<dbReference type="InterPro" id="IPR050568">
    <property type="entry name" value="Transcr_DNA_Rep_Reg"/>
</dbReference>
<feature type="region of interest" description="Disordered" evidence="7">
    <location>
        <begin position="1"/>
        <end position="146"/>
    </location>
</feature>
<dbReference type="InterPro" id="IPR009072">
    <property type="entry name" value="Histone-fold"/>
</dbReference>
<feature type="region of interest" description="Disordered" evidence="7">
    <location>
        <begin position="238"/>
        <end position="295"/>
    </location>
</feature>
<evidence type="ECO:0000256" key="2">
    <source>
        <dbReference type="ARBA" id="ARBA00023242"/>
    </source>
</evidence>